<feature type="compositionally biased region" description="Low complexity" evidence="1">
    <location>
        <begin position="33"/>
        <end position="44"/>
    </location>
</feature>
<accession>A0A2I0A2P0</accession>
<feature type="region of interest" description="Disordered" evidence="1">
    <location>
        <begin position="230"/>
        <end position="266"/>
    </location>
</feature>
<keyword evidence="2" id="KW-1133">Transmembrane helix</keyword>
<dbReference type="PANTHER" id="PTHR35275">
    <property type="entry name" value="ZCF37"/>
    <property type="match status" value="1"/>
</dbReference>
<feature type="compositionally biased region" description="Gly residues" evidence="1">
    <location>
        <begin position="236"/>
        <end position="252"/>
    </location>
</feature>
<feature type="region of interest" description="Disordered" evidence="1">
    <location>
        <begin position="96"/>
        <end position="140"/>
    </location>
</feature>
<dbReference type="OrthoDB" id="1932497at2759"/>
<evidence type="ECO:0000256" key="2">
    <source>
        <dbReference type="SAM" id="Phobius"/>
    </source>
</evidence>
<evidence type="ECO:0000313" key="3">
    <source>
        <dbReference type="EMBL" id="PKA49815.1"/>
    </source>
</evidence>
<protein>
    <submittedName>
        <fullName evidence="3">Uncharacterized protein</fullName>
    </submittedName>
</protein>
<dbReference type="InterPro" id="IPR045880">
    <property type="entry name" value="ZCF37"/>
</dbReference>
<sequence length="266" mass="29078">MFCGTSSFHSVDDDSPAPASGPSTPKASRNKKSSSSSKNPYSSRGLDKFTSVLSELEARREKIMARTGSQGVAMVRFMYSNSQDWIPIVVRMREEEGDKKPAKGKDPPAQPAALQQPPKVEVEPADPKPPAAPAAPPPAPMKVMKKSFSWGGTGEGMNRGEWWRWRPEYYMPAAAVLTLLSLVIFGRMFAICCMSIWWYLMPTLNGNGWGDNKRRSWKRKEYARRMGDKRLPAPAVGGGAAQARKIGGGGLHELGSPRAQGIGKRG</sequence>
<reference evidence="3 4" key="1">
    <citation type="journal article" date="2017" name="Nature">
        <title>The Apostasia genome and the evolution of orchids.</title>
        <authorList>
            <person name="Zhang G.Q."/>
            <person name="Liu K.W."/>
            <person name="Li Z."/>
            <person name="Lohaus R."/>
            <person name="Hsiao Y.Y."/>
            <person name="Niu S.C."/>
            <person name="Wang J.Y."/>
            <person name="Lin Y.C."/>
            <person name="Xu Q."/>
            <person name="Chen L.J."/>
            <person name="Yoshida K."/>
            <person name="Fujiwara S."/>
            <person name="Wang Z.W."/>
            <person name="Zhang Y.Q."/>
            <person name="Mitsuda N."/>
            <person name="Wang M."/>
            <person name="Liu G.H."/>
            <person name="Pecoraro L."/>
            <person name="Huang H.X."/>
            <person name="Xiao X.J."/>
            <person name="Lin M."/>
            <person name="Wu X.Y."/>
            <person name="Wu W.L."/>
            <person name="Chen Y.Y."/>
            <person name="Chang S.B."/>
            <person name="Sakamoto S."/>
            <person name="Ohme-Takagi M."/>
            <person name="Yagi M."/>
            <person name="Zeng S.J."/>
            <person name="Shen C.Y."/>
            <person name="Yeh C.M."/>
            <person name="Luo Y.B."/>
            <person name="Tsai W.C."/>
            <person name="Van de Peer Y."/>
            <person name="Liu Z.J."/>
        </authorList>
    </citation>
    <scope>NUCLEOTIDE SEQUENCE [LARGE SCALE GENOMIC DNA]</scope>
    <source>
        <strain evidence="4">cv. Shenzhen</strain>
        <tissue evidence="3">Stem</tissue>
    </source>
</reference>
<dbReference type="PANTHER" id="PTHR35275:SF1">
    <property type="entry name" value="OS07G0585900 PROTEIN"/>
    <property type="match status" value="1"/>
</dbReference>
<feature type="compositionally biased region" description="Basic and acidic residues" evidence="1">
    <location>
        <begin position="96"/>
        <end position="106"/>
    </location>
</feature>
<name>A0A2I0A2P0_9ASPA</name>
<dbReference type="EMBL" id="KZ452037">
    <property type="protein sequence ID" value="PKA49815.1"/>
    <property type="molecule type" value="Genomic_DNA"/>
</dbReference>
<gene>
    <name evidence="3" type="ORF">AXF42_Ash004357</name>
</gene>
<dbReference type="Proteomes" id="UP000236161">
    <property type="component" value="Unassembled WGS sequence"/>
</dbReference>
<dbReference type="STRING" id="1088818.A0A2I0A2P0"/>
<evidence type="ECO:0000256" key="1">
    <source>
        <dbReference type="SAM" id="MobiDB-lite"/>
    </source>
</evidence>
<keyword evidence="2" id="KW-0472">Membrane</keyword>
<evidence type="ECO:0000313" key="4">
    <source>
        <dbReference type="Proteomes" id="UP000236161"/>
    </source>
</evidence>
<feature type="region of interest" description="Disordered" evidence="1">
    <location>
        <begin position="1"/>
        <end position="48"/>
    </location>
</feature>
<proteinExistence type="predicted"/>
<dbReference type="AlphaFoldDB" id="A0A2I0A2P0"/>
<feature type="compositionally biased region" description="Pro residues" evidence="1">
    <location>
        <begin position="127"/>
        <end position="140"/>
    </location>
</feature>
<keyword evidence="4" id="KW-1185">Reference proteome</keyword>
<keyword evidence="2" id="KW-0812">Transmembrane</keyword>
<feature type="transmembrane region" description="Helical" evidence="2">
    <location>
        <begin position="169"/>
        <end position="200"/>
    </location>
</feature>
<organism evidence="3 4">
    <name type="scientific">Apostasia shenzhenica</name>
    <dbReference type="NCBI Taxonomy" id="1088818"/>
    <lineage>
        <taxon>Eukaryota</taxon>
        <taxon>Viridiplantae</taxon>
        <taxon>Streptophyta</taxon>
        <taxon>Embryophyta</taxon>
        <taxon>Tracheophyta</taxon>
        <taxon>Spermatophyta</taxon>
        <taxon>Magnoliopsida</taxon>
        <taxon>Liliopsida</taxon>
        <taxon>Asparagales</taxon>
        <taxon>Orchidaceae</taxon>
        <taxon>Apostasioideae</taxon>
        <taxon>Apostasia</taxon>
    </lineage>
</organism>